<evidence type="ECO:0000256" key="1">
    <source>
        <dbReference type="ARBA" id="ARBA00005091"/>
    </source>
</evidence>
<dbReference type="RefSeq" id="WP_284220133.1">
    <property type="nucleotide sequence ID" value="NZ_BSOY01000002.1"/>
</dbReference>
<gene>
    <name evidence="15" type="primary">hisF2</name>
    <name evidence="15" type="ORF">GCM10007859_01780</name>
</gene>
<dbReference type="InterPro" id="IPR004651">
    <property type="entry name" value="HisF"/>
</dbReference>
<proteinExistence type="inferred from homology"/>
<evidence type="ECO:0000256" key="8">
    <source>
        <dbReference type="ARBA" id="ARBA00023239"/>
    </source>
</evidence>
<dbReference type="InterPro" id="IPR050064">
    <property type="entry name" value="IGPS_HisA/HisF"/>
</dbReference>
<name>A0ABQ6BKB2_9CAUL</name>
<dbReference type="NCBIfam" id="NF038364">
    <property type="entry name" value="AglZ_HisF2_fam"/>
    <property type="match status" value="1"/>
</dbReference>
<evidence type="ECO:0000256" key="9">
    <source>
        <dbReference type="ARBA" id="ARBA00025475"/>
    </source>
</evidence>
<dbReference type="InterPro" id="IPR013785">
    <property type="entry name" value="Aldolase_TIM"/>
</dbReference>
<evidence type="ECO:0000256" key="10">
    <source>
        <dbReference type="ARBA" id="ARBA00030264"/>
    </source>
</evidence>
<comment type="function">
    <text evidence="9">IGPS catalyzes the conversion of PRFAR and glutamine to IGP, AICAR and glutamate. The HisF subunit catalyzes the cyclization activity that produces IGP and AICAR from PRFAR using the ammonia provided by the HisH subunit.</text>
</comment>
<evidence type="ECO:0000256" key="4">
    <source>
        <dbReference type="ARBA" id="ARBA00012809"/>
    </source>
</evidence>
<dbReference type="Pfam" id="PF00977">
    <property type="entry name" value="His_biosynth"/>
    <property type="match status" value="1"/>
</dbReference>
<comment type="pathway">
    <text evidence="1">Amino-acid biosynthesis; L-histidine biosynthesis; L-histidine from 5-phospho-alpha-D-ribose 1-diphosphate: step 5/9.</text>
</comment>
<protein>
    <recommendedName>
        <fullName evidence="5">Imidazole glycerol phosphate synthase subunit HisF</fullName>
        <ecNumber evidence="4">4.3.2.10</ecNumber>
    </recommendedName>
    <alternativeName>
        <fullName evidence="10">IGP synthase cyclase subunit</fullName>
    </alternativeName>
    <alternativeName>
        <fullName evidence="11">IGP synthase subunit HisF</fullName>
    </alternativeName>
    <alternativeName>
        <fullName evidence="12">ImGP synthase subunit HisF</fullName>
    </alternativeName>
</protein>
<evidence type="ECO:0000313" key="15">
    <source>
        <dbReference type="EMBL" id="GLS00174.1"/>
    </source>
</evidence>
<evidence type="ECO:0000256" key="2">
    <source>
        <dbReference type="ARBA" id="ARBA00009667"/>
    </source>
</evidence>
<dbReference type="PANTHER" id="PTHR21235:SF2">
    <property type="entry name" value="IMIDAZOLE GLYCEROL PHOSPHATE SYNTHASE HISHF"/>
    <property type="match status" value="1"/>
</dbReference>
<dbReference type="Gene3D" id="3.20.20.70">
    <property type="entry name" value="Aldolase class I"/>
    <property type="match status" value="1"/>
</dbReference>
<evidence type="ECO:0000256" key="13">
    <source>
        <dbReference type="ARBA" id="ARBA00047838"/>
    </source>
</evidence>
<evidence type="ECO:0000256" key="14">
    <source>
        <dbReference type="RuleBase" id="RU003657"/>
    </source>
</evidence>
<dbReference type="CDD" id="cd04731">
    <property type="entry name" value="HisF"/>
    <property type="match status" value="1"/>
</dbReference>
<evidence type="ECO:0000256" key="7">
    <source>
        <dbReference type="ARBA" id="ARBA00023102"/>
    </source>
</evidence>
<dbReference type="InterPro" id="IPR011060">
    <property type="entry name" value="RibuloseP-bd_barrel"/>
</dbReference>
<evidence type="ECO:0000313" key="16">
    <source>
        <dbReference type="Proteomes" id="UP001156921"/>
    </source>
</evidence>
<dbReference type="SUPFAM" id="SSF51366">
    <property type="entry name" value="Ribulose-phoshate binding barrel"/>
    <property type="match status" value="1"/>
</dbReference>
<evidence type="ECO:0000256" key="11">
    <source>
        <dbReference type="ARBA" id="ARBA00031409"/>
    </source>
</evidence>
<keyword evidence="6 14" id="KW-0028">Amino-acid biosynthesis</keyword>
<evidence type="ECO:0000256" key="6">
    <source>
        <dbReference type="ARBA" id="ARBA00022605"/>
    </source>
</evidence>
<evidence type="ECO:0000256" key="5">
    <source>
        <dbReference type="ARBA" id="ARBA00016318"/>
    </source>
</evidence>
<dbReference type="PANTHER" id="PTHR21235">
    <property type="entry name" value="IMIDAZOLE GLYCEROL PHOSPHATE SYNTHASE SUBUNIT HISF/H IGP SYNTHASE SUBUNIT HISF/H"/>
    <property type="match status" value="1"/>
</dbReference>
<dbReference type="EMBL" id="BSOY01000002">
    <property type="protein sequence ID" value="GLS00174.1"/>
    <property type="molecule type" value="Genomic_DNA"/>
</dbReference>
<keyword evidence="16" id="KW-1185">Reference proteome</keyword>
<sequence>MRSRIIPVLLLKNAGLYKTRKFRDDVYIGDPINAVRIFNEKEVDELAFLSIEAARSGGDPDLETLKNIAGECFMPLAYGGGIKSSEMVREILAIGIEKIIINSAGWTDPALIPHLTEHFGSSTIVGSIDVKRSWTGREQVMIHGGQEKVASSPEDWARELERRGVGEIMINAIDRDGEMIGYDLDLVRRIAAAVSVPVIAAGGASSIDDLKSAVIDAGASAAAAGALFVFQGKHRAVLITYPSSAERDGF</sequence>
<keyword evidence="7 14" id="KW-0368">Histidine biosynthesis</keyword>
<comment type="similarity">
    <text evidence="2 14">Belongs to the HisA/HisF family.</text>
</comment>
<accession>A0ABQ6BKB2</accession>
<dbReference type="Proteomes" id="UP001156921">
    <property type="component" value="Unassembled WGS sequence"/>
</dbReference>
<evidence type="ECO:0000256" key="12">
    <source>
        <dbReference type="ARBA" id="ARBA00032401"/>
    </source>
</evidence>
<dbReference type="EC" id="4.3.2.10" evidence="4"/>
<evidence type="ECO:0000256" key="3">
    <source>
        <dbReference type="ARBA" id="ARBA00011152"/>
    </source>
</evidence>
<reference evidence="16" key="1">
    <citation type="journal article" date="2019" name="Int. J. Syst. Evol. Microbiol.">
        <title>The Global Catalogue of Microorganisms (GCM) 10K type strain sequencing project: providing services to taxonomists for standard genome sequencing and annotation.</title>
        <authorList>
            <consortium name="The Broad Institute Genomics Platform"/>
            <consortium name="The Broad Institute Genome Sequencing Center for Infectious Disease"/>
            <person name="Wu L."/>
            <person name="Ma J."/>
        </authorList>
    </citation>
    <scope>NUCLEOTIDE SEQUENCE [LARGE SCALE GENOMIC DNA]</scope>
    <source>
        <strain evidence="16">NBRC 110107</strain>
    </source>
</reference>
<keyword evidence="8" id="KW-0456">Lyase</keyword>
<comment type="caution">
    <text evidence="15">The sequence shown here is derived from an EMBL/GenBank/DDBJ whole genome shotgun (WGS) entry which is preliminary data.</text>
</comment>
<comment type="subunit">
    <text evidence="3">Heterodimer of HisH and HisF.</text>
</comment>
<comment type="catalytic activity">
    <reaction evidence="13">
        <text>5-[(5-phospho-1-deoxy-D-ribulos-1-ylimino)methylamino]-1-(5-phospho-beta-D-ribosyl)imidazole-4-carboxamide + L-glutamine = D-erythro-1-(imidazol-4-yl)glycerol 3-phosphate + 5-amino-1-(5-phospho-beta-D-ribosyl)imidazole-4-carboxamide + L-glutamate + H(+)</text>
        <dbReference type="Rhea" id="RHEA:24793"/>
        <dbReference type="ChEBI" id="CHEBI:15378"/>
        <dbReference type="ChEBI" id="CHEBI:29985"/>
        <dbReference type="ChEBI" id="CHEBI:58278"/>
        <dbReference type="ChEBI" id="CHEBI:58359"/>
        <dbReference type="ChEBI" id="CHEBI:58475"/>
        <dbReference type="ChEBI" id="CHEBI:58525"/>
        <dbReference type="EC" id="4.3.2.10"/>
    </reaction>
</comment>
<organism evidence="15 16">
    <name type="scientific">Brevundimonas denitrificans</name>
    <dbReference type="NCBI Taxonomy" id="1443434"/>
    <lineage>
        <taxon>Bacteria</taxon>
        <taxon>Pseudomonadati</taxon>
        <taxon>Pseudomonadota</taxon>
        <taxon>Alphaproteobacteria</taxon>
        <taxon>Caulobacterales</taxon>
        <taxon>Caulobacteraceae</taxon>
        <taxon>Brevundimonas</taxon>
    </lineage>
</organism>
<dbReference type="InterPro" id="IPR006062">
    <property type="entry name" value="His_biosynth"/>
</dbReference>